<dbReference type="EMBL" id="LAZR01062007">
    <property type="protein sequence ID" value="KKK62409.1"/>
    <property type="molecule type" value="Genomic_DNA"/>
</dbReference>
<accession>A0A0F8Z7P0</accession>
<proteinExistence type="predicted"/>
<evidence type="ECO:0000313" key="1">
    <source>
        <dbReference type="EMBL" id="KKK62409.1"/>
    </source>
</evidence>
<protein>
    <recommendedName>
        <fullName evidence="2">Phage terminase large subunit N-terminal domain-containing protein</fullName>
    </recommendedName>
</protein>
<evidence type="ECO:0008006" key="2">
    <source>
        <dbReference type="Google" id="ProtNLM"/>
    </source>
</evidence>
<dbReference type="Gene3D" id="3.40.50.300">
    <property type="entry name" value="P-loop containing nucleotide triphosphate hydrolases"/>
    <property type="match status" value="1"/>
</dbReference>
<dbReference type="AlphaFoldDB" id="A0A0F8Z7P0"/>
<reference evidence="1" key="1">
    <citation type="journal article" date="2015" name="Nature">
        <title>Complex archaea that bridge the gap between prokaryotes and eukaryotes.</title>
        <authorList>
            <person name="Spang A."/>
            <person name="Saw J.H."/>
            <person name="Jorgensen S.L."/>
            <person name="Zaremba-Niedzwiedzka K."/>
            <person name="Martijn J."/>
            <person name="Lind A.E."/>
            <person name="van Eijk R."/>
            <person name="Schleper C."/>
            <person name="Guy L."/>
            <person name="Ettema T.J."/>
        </authorList>
    </citation>
    <scope>NUCLEOTIDE SEQUENCE</scope>
</reference>
<organism evidence="1">
    <name type="scientific">marine sediment metagenome</name>
    <dbReference type="NCBI Taxonomy" id="412755"/>
    <lineage>
        <taxon>unclassified sequences</taxon>
        <taxon>metagenomes</taxon>
        <taxon>ecological metagenomes</taxon>
    </lineage>
</organism>
<name>A0A0F8Z7P0_9ZZZZ</name>
<feature type="non-terminal residue" evidence="1">
    <location>
        <position position="121"/>
    </location>
</feature>
<dbReference type="InterPro" id="IPR027417">
    <property type="entry name" value="P-loop_NTPase"/>
</dbReference>
<sequence>MWSPQPKQTQALKCPADELFYGGAKGGGKSDFLLADYLRGVKHGKDHRGIIFRKTYNELEELQARAQEIYPRLGAHFVGASAIKESRAWHFPSGSTMKMRFLEREQDVHSYQGQQFTWIGW</sequence>
<comment type="caution">
    <text evidence="1">The sequence shown here is derived from an EMBL/GenBank/DDBJ whole genome shotgun (WGS) entry which is preliminary data.</text>
</comment>
<gene>
    <name evidence="1" type="ORF">LCGC14_3004650</name>
</gene>